<feature type="region of interest" description="Disordered" evidence="1">
    <location>
        <begin position="361"/>
        <end position="436"/>
    </location>
</feature>
<evidence type="ECO:0000313" key="4">
    <source>
        <dbReference type="Proteomes" id="UP000717696"/>
    </source>
</evidence>
<evidence type="ECO:0000313" key="3">
    <source>
        <dbReference type="EMBL" id="KAH7114971.1"/>
    </source>
</evidence>
<organism evidence="3 4">
    <name type="scientific">Dactylonectria estremocensis</name>
    <dbReference type="NCBI Taxonomy" id="1079267"/>
    <lineage>
        <taxon>Eukaryota</taxon>
        <taxon>Fungi</taxon>
        <taxon>Dikarya</taxon>
        <taxon>Ascomycota</taxon>
        <taxon>Pezizomycotina</taxon>
        <taxon>Sordariomycetes</taxon>
        <taxon>Hypocreomycetidae</taxon>
        <taxon>Hypocreales</taxon>
        <taxon>Nectriaceae</taxon>
        <taxon>Dactylonectria</taxon>
    </lineage>
</organism>
<dbReference type="EMBL" id="JAGMUU010000040">
    <property type="protein sequence ID" value="KAH7114971.1"/>
    <property type="molecule type" value="Genomic_DNA"/>
</dbReference>
<sequence>MVRLPAISMPRSRTLRSDNILFYHPGYPIPVNILFSLPRVDPSPSQPDLFGVDAQIALLACQIVASNVFATGYLASDDRGIRRADTGPESVLTQSEYWFFVEGDDEYPVVPSFRDWQFPHGRLPSFWSLRAVESLSTSNRCPVTNTSYALTEAHIIPKEESEWFLINGMHRYGKGRYDIDDPSNIVTLRSDVHICLDRRVFVFVPKPDEHQVQEFVLHVLDPRYADFAASYQNRTVHLSDVVSHEYLFARFAWAVIHLVKPFIVGGVDRRIAKFSRVKTGSDEGSGKGLPKAKIELLEGASLMALYGGGGSRSASPRKRKASHPRDACDFDEGEEESAKEASDDDWYAEHLELVLERESPRGRKRARLSDHYFPTDMTTPPLSYSPASNGSIGSHDGSCHPGSPRSGVHSSKTSLDETTGSKPLPKDNIGITNTTI</sequence>
<reference evidence="3" key="1">
    <citation type="journal article" date="2021" name="Nat. Commun.">
        <title>Genetic determinants of endophytism in the Arabidopsis root mycobiome.</title>
        <authorList>
            <person name="Mesny F."/>
            <person name="Miyauchi S."/>
            <person name="Thiergart T."/>
            <person name="Pickel B."/>
            <person name="Atanasova L."/>
            <person name="Karlsson M."/>
            <person name="Huettel B."/>
            <person name="Barry K.W."/>
            <person name="Haridas S."/>
            <person name="Chen C."/>
            <person name="Bauer D."/>
            <person name="Andreopoulos W."/>
            <person name="Pangilinan J."/>
            <person name="LaButti K."/>
            <person name="Riley R."/>
            <person name="Lipzen A."/>
            <person name="Clum A."/>
            <person name="Drula E."/>
            <person name="Henrissat B."/>
            <person name="Kohler A."/>
            <person name="Grigoriev I.V."/>
            <person name="Martin F.M."/>
            <person name="Hacquard S."/>
        </authorList>
    </citation>
    <scope>NUCLEOTIDE SEQUENCE</scope>
    <source>
        <strain evidence="3">MPI-CAGE-AT-0021</strain>
    </source>
</reference>
<dbReference type="Pfam" id="PF13391">
    <property type="entry name" value="HNH_2"/>
    <property type="match status" value="1"/>
</dbReference>
<evidence type="ECO:0000259" key="2">
    <source>
        <dbReference type="Pfam" id="PF13391"/>
    </source>
</evidence>
<dbReference type="OrthoDB" id="2142759at2759"/>
<feature type="region of interest" description="Disordered" evidence="1">
    <location>
        <begin position="308"/>
        <end position="344"/>
    </location>
</feature>
<dbReference type="Proteomes" id="UP000717696">
    <property type="component" value="Unassembled WGS sequence"/>
</dbReference>
<feature type="domain" description="HNH nuclease" evidence="2">
    <location>
        <begin position="141"/>
        <end position="204"/>
    </location>
</feature>
<dbReference type="AlphaFoldDB" id="A0A9P9D9W0"/>
<evidence type="ECO:0000256" key="1">
    <source>
        <dbReference type="SAM" id="MobiDB-lite"/>
    </source>
</evidence>
<dbReference type="InterPro" id="IPR003615">
    <property type="entry name" value="HNH_nuc"/>
</dbReference>
<feature type="compositionally biased region" description="Polar residues" evidence="1">
    <location>
        <begin position="376"/>
        <end position="392"/>
    </location>
</feature>
<name>A0A9P9D9W0_9HYPO</name>
<keyword evidence="4" id="KW-1185">Reference proteome</keyword>
<comment type="caution">
    <text evidence="3">The sequence shown here is derived from an EMBL/GenBank/DDBJ whole genome shotgun (WGS) entry which is preliminary data.</text>
</comment>
<accession>A0A9P9D9W0</accession>
<feature type="compositionally biased region" description="Polar residues" evidence="1">
    <location>
        <begin position="408"/>
        <end position="421"/>
    </location>
</feature>
<protein>
    <recommendedName>
        <fullName evidence="2">HNH nuclease domain-containing protein</fullName>
    </recommendedName>
</protein>
<gene>
    <name evidence="3" type="ORF">B0J13DRAFT_572813</name>
</gene>
<proteinExistence type="predicted"/>